<feature type="region of interest" description="Disordered" evidence="1">
    <location>
        <begin position="20"/>
        <end position="41"/>
    </location>
</feature>
<evidence type="ECO:0000256" key="1">
    <source>
        <dbReference type="SAM" id="MobiDB-lite"/>
    </source>
</evidence>
<organism evidence="2 3">
    <name type="scientific">Reticulomyxa filosa</name>
    <dbReference type="NCBI Taxonomy" id="46433"/>
    <lineage>
        <taxon>Eukaryota</taxon>
        <taxon>Sar</taxon>
        <taxon>Rhizaria</taxon>
        <taxon>Retaria</taxon>
        <taxon>Foraminifera</taxon>
        <taxon>Monothalamids</taxon>
        <taxon>Reticulomyxidae</taxon>
        <taxon>Reticulomyxa</taxon>
    </lineage>
</organism>
<dbReference type="EMBL" id="ASPP01037343">
    <property type="protein sequence ID" value="ETO01813.1"/>
    <property type="molecule type" value="Genomic_DNA"/>
</dbReference>
<evidence type="ECO:0000313" key="3">
    <source>
        <dbReference type="Proteomes" id="UP000023152"/>
    </source>
</evidence>
<sequence>MSETIDETLPLEKEVTESFSVLSSGSELNGEEKPQPELGSVSIEDVRKDWDEGRQQLAQCFAKLLSVLSRRNGQLRNLCIKYQNEVMRAPEMKETESKNQKWQTCESIGDIYWDVFKEACICGISHVVEISLDCIQKLMANAILTGSMYLKKF</sequence>
<evidence type="ECO:0000313" key="2">
    <source>
        <dbReference type="EMBL" id="ETO01813.1"/>
    </source>
</evidence>
<keyword evidence="3" id="KW-1185">Reference proteome</keyword>
<proteinExistence type="predicted"/>
<name>X6LIN5_RETFI</name>
<dbReference type="AlphaFoldDB" id="X6LIN5"/>
<protein>
    <submittedName>
        <fullName evidence="2">Uncharacterized protein</fullName>
    </submittedName>
</protein>
<reference evidence="2 3" key="1">
    <citation type="journal article" date="2013" name="Curr. Biol.">
        <title>The Genome of the Foraminiferan Reticulomyxa filosa.</title>
        <authorList>
            <person name="Glockner G."/>
            <person name="Hulsmann N."/>
            <person name="Schleicher M."/>
            <person name="Noegel A.A."/>
            <person name="Eichinger L."/>
            <person name="Gallinger C."/>
            <person name="Pawlowski J."/>
            <person name="Sierra R."/>
            <person name="Euteneuer U."/>
            <person name="Pillet L."/>
            <person name="Moustafa A."/>
            <person name="Platzer M."/>
            <person name="Groth M."/>
            <person name="Szafranski K."/>
            <person name="Schliwa M."/>
        </authorList>
    </citation>
    <scope>NUCLEOTIDE SEQUENCE [LARGE SCALE GENOMIC DNA]</scope>
</reference>
<gene>
    <name evidence="2" type="ORF">RFI_35628</name>
</gene>
<comment type="caution">
    <text evidence="2">The sequence shown here is derived from an EMBL/GenBank/DDBJ whole genome shotgun (WGS) entry which is preliminary data.</text>
</comment>
<dbReference type="Proteomes" id="UP000023152">
    <property type="component" value="Unassembled WGS sequence"/>
</dbReference>
<accession>X6LIN5</accession>